<dbReference type="AlphaFoldDB" id="A0AAW2FEN2"/>
<name>A0AAW2FEN2_9HYME</name>
<evidence type="ECO:0000313" key="1">
    <source>
        <dbReference type="EMBL" id="KAL0113009.1"/>
    </source>
</evidence>
<keyword evidence="2" id="KW-1185">Reference proteome</keyword>
<protein>
    <submittedName>
        <fullName evidence="1">Uncharacterized protein</fullName>
    </submittedName>
</protein>
<evidence type="ECO:0000313" key="2">
    <source>
        <dbReference type="Proteomes" id="UP001430953"/>
    </source>
</evidence>
<comment type="caution">
    <text evidence="1">The sequence shown here is derived from an EMBL/GenBank/DDBJ whole genome shotgun (WGS) entry which is preliminary data.</text>
</comment>
<dbReference type="Proteomes" id="UP001430953">
    <property type="component" value="Unassembled WGS sequence"/>
</dbReference>
<reference evidence="1 2" key="1">
    <citation type="submission" date="2023-03" db="EMBL/GenBank/DDBJ databases">
        <title>High recombination rates correlate with genetic variation in Cardiocondyla obscurior ants.</title>
        <authorList>
            <person name="Errbii M."/>
        </authorList>
    </citation>
    <scope>NUCLEOTIDE SEQUENCE [LARGE SCALE GENOMIC DNA]</scope>
    <source>
        <strain evidence="1">Alpha-2009</strain>
        <tissue evidence="1">Whole body</tissue>
    </source>
</reference>
<organism evidence="1 2">
    <name type="scientific">Cardiocondyla obscurior</name>
    <dbReference type="NCBI Taxonomy" id="286306"/>
    <lineage>
        <taxon>Eukaryota</taxon>
        <taxon>Metazoa</taxon>
        <taxon>Ecdysozoa</taxon>
        <taxon>Arthropoda</taxon>
        <taxon>Hexapoda</taxon>
        <taxon>Insecta</taxon>
        <taxon>Pterygota</taxon>
        <taxon>Neoptera</taxon>
        <taxon>Endopterygota</taxon>
        <taxon>Hymenoptera</taxon>
        <taxon>Apocrita</taxon>
        <taxon>Aculeata</taxon>
        <taxon>Formicoidea</taxon>
        <taxon>Formicidae</taxon>
        <taxon>Myrmicinae</taxon>
        <taxon>Cardiocondyla</taxon>
    </lineage>
</organism>
<dbReference type="EMBL" id="JADYXP020000012">
    <property type="protein sequence ID" value="KAL0113009.1"/>
    <property type="molecule type" value="Genomic_DNA"/>
</dbReference>
<sequence>MINEENLVLSGCISDATKEKFHNRACFRLTNSRPNEPIARYETEVNSRFDISKEKEKKKREKKRLSQLWIRASALNCRSFNSPSHSSASMRARASHVNILRSGAIHVS</sequence>
<proteinExistence type="predicted"/>
<accession>A0AAW2FEN2</accession>
<gene>
    <name evidence="1" type="ORF">PUN28_012327</name>
</gene>